<dbReference type="GO" id="GO:0004722">
    <property type="term" value="F:protein serine/threonine phosphatase activity"/>
    <property type="evidence" value="ECO:0007669"/>
    <property type="project" value="UniProtKB-EC"/>
</dbReference>
<dbReference type="Gene3D" id="3.60.40.10">
    <property type="entry name" value="PPM-type phosphatase domain"/>
    <property type="match status" value="1"/>
</dbReference>
<dbReference type="InterPro" id="IPR052016">
    <property type="entry name" value="Bact_Sigma-Reg"/>
</dbReference>
<evidence type="ECO:0000313" key="4">
    <source>
        <dbReference type="Proteomes" id="UP001610818"/>
    </source>
</evidence>
<dbReference type="InterPro" id="IPR001932">
    <property type="entry name" value="PPM-type_phosphatase-like_dom"/>
</dbReference>
<dbReference type="SMART" id="SM00331">
    <property type="entry name" value="PP2C_SIG"/>
    <property type="match status" value="1"/>
</dbReference>
<organism evidence="3 4">
    <name type="scientific">Streptomyces longisporoflavus</name>
    <dbReference type="NCBI Taxonomy" id="28044"/>
    <lineage>
        <taxon>Bacteria</taxon>
        <taxon>Bacillati</taxon>
        <taxon>Actinomycetota</taxon>
        <taxon>Actinomycetes</taxon>
        <taxon>Kitasatosporales</taxon>
        <taxon>Streptomycetaceae</taxon>
        <taxon>Streptomyces</taxon>
    </lineage>
</organism>
<keyword evidence="1 3" id="KW-0378">Hydrolase</keyword>
<dbReference type="EMBL" id="JBIRGQ010000009">
    <property type="protein sequence ID" value="MFH8550911.1"/>
    <property type="molecule type" value="Genomic_DNA"/>
</dbReference>
<name>A0ABW7R0W7_9ACTN</name>
<evidence type="ECO:0000256" key="1">
    <source>
        <dbReference type="ARBA" id="ARBA00022801"/>
    </source>
</evidence>
<evidence type="ECO:0000259" key="2">
    <source>
        <dbReference type="SMART" id="SM00331"/>
    </source>
</evidence>
<dbReference type="PANTHER" id="PTHR43156:SF2">
    <property type="entry name" value="STAGE II SPORULATION PROTEIN E"/>
    <property type="match status" value="1"/>
</dbReference>
<dbReference type="Pfam" id="PF07228">
    <property type="entry name" value="SpoIIE"/>
    <property type="match status" value="1"/>
</dbReference>
<reference evidence="3 4" key="1">
    <citation type="submission" date="2024-10" db="EMBL/GenBank/DDBJ databases">
        <title>The Natural Products Discovery Center: Release of the First 8490 Sequenced Strains for Exploring Actinobacteria Biosynthetic Diversity.</title>
        <authorList>
            <person name="Kalkreuter E."/>
            <person name="Kautsar S.A."/>
            <person name="Yang D."/>
            <person name="Bader C.D."/>
            <person name="Teijaro C.N."/>
            <person name="Fluegel L."/>
            <person name="Davis C.M."/>
            <person name="Simpson J.R."/>
            <person name="Lauterbach L."/>
            <person name="Steele A.D."/>
            <person name="Gui C."/>
            <person name="Meng S."/>
            <person name="Li G."/>
            <person name="Viehrig K."/>
            <person name="Ye F."/>
            <person name="Su P."/>
            <person name="Kiefer A.F."/>
            <person name="Nichols A."/>
            <person name="Cepeda A.J."/>
            <person name="Yan W."/>
            <person name="Fan B."/>
            <person name="Jiang Y."/>
            <person name="Adhikari A."/>
            <person name="Zheng C.-J."/>
            <person name="Schuster L."/>
            <person name="Cowan T.M."/>
            <person name="Smanski M.J."/>
            <person name="Chevrette M.G."/>
            <person name="De Carvalho L.P.S."/>
            <person name="Shen B."/>
        </authorList>
    </citation>
    <scope>NUCLEOTIDE SEQUENCE [LARGE SCALE GENOMIC DNA]</scope>
    <source>
        <strain evidence="3 4">NPDC017990</strain>
    </source>
</reference>
<dbReference type="EC" id="3.1.3.16" evidence="3"/>
<protein>
    <submittedName>
        <fullName evidence="3">PP2C family protein-serine/threonine phosphatase</fullName>
        <ecNumber evidence="3">3.1.3.16</ecNumber>
    </submittedName>
</protein>
<dbReference type="RefSeq" id="WP_397717590.1">
    <property type="nucleotide sequence ID" value="NZ_JBIRGN010000009.1"/>
</dbReference>
<proteinExistence type="predicted"/>
<evidence type="ECO:0000313" key="3">
    <source>
        <dbReference type="EMBL" id="MFH8550911.1"/>
    </source>
</evidence>
<keyword evidence="4" id="KW-1185">Reference proteome</keyword>
<comment type="caution">
    <text evidence="3">The sequence shown here is derived from an EMBL/GenBank/DDBJ whole genome shotgun (WGS) entry which is preliminary data.</text>
</comment>
<dbReference type="InterPro" id="IPR036457">
    <property type="entry name" value="PPM-type-like_dom_sf"/>
</dbReference>
<feature type="domain" description="PPM-type phosphatase" evidence="2">
    <location>
        <begin position="96"/>
        <end position="333"/>
    </location>
</feature>
<dbReference type="Proteomes" id="UP001610818">
    <property type="component" value="Unassembled WGS sequence"/>
</dbReference>
<accession>A0ABW7R0W7</accession>
<gene>
    <name evidence="3" type="ORF">ACH4F9_38565</name>
</gene>
<dbReference type="PANTHER" id="PTHR43156">
    <property type="entry name" value="STAGE II SPORULATION PROTEIN E-RELATED"/>
    <property type="match status" value="1"/>
</dbReference>
<sequence>MIGIRTGAVDPPRFRRVVSLGLPAAWGAAAVTYKLVCPLARQDTLEARLITSAVFLAVGSGLVLHARGALLRELRQLREVAGAAQNVLLRPLPPRVDGLTVAAARISATRGASVGGDLYEVAATEHGVRVVMGDARGHGLTALATAAAVLGSFREAAHEEAELPHVLRRLERALGRHLRERSRAEHPAYGGVVADSPPAEEFVTVLLMEIGPDGGMTALNCGHPWPYRLSGCAEPVAEGEPLPPLGPFPLPAELPVTRLGPLLVGEALVLHTDGMEDARDAAGRFFPLQTALTEAVRAAPNSPRAVIHAVYDRLRRHTGRLPADDAALLVLRNDRRRVPPQQGETVCRESTMT</sequence>